<organism evidence="2 3">
    <name type="scientific">Amborella trichopoda</name>
    <dbReference type="NCBI Taxonomy" id="13333"/>
    <lineage>
        <taxon>Eukaryota</taxon>
        <taxon>Viridiplantae</taxon>
        <taxon>Streptophyta</taxon>
        <taxon>Embryophyta</taxon>
        <taxon>Tracheophyta</taxon>
        <taxon>Spermatophyta</taxon>
        <taxon>Magnoliopsida</taxon>
        <taxon>Amborellales</taxon>
        <taxon>Amborellaceae</taxon>
        <taxon>Amborella</taxon>
    </lineage>
</organism>
<accession>W1NLT8</accession>
<dbReference type="AlphaFoldDB" id="W1NLT8"/>
<proteinExistence type="predicted"/>
<keyword evidence="3" id="KW-1185">Reference proteome</keyword>
<dbReference type="HOGENOM" id="CLU_2213512_0_0_1"/>
<reference evidence="3" key="1">
    <citation type="journal article" date="2013" name="Science">
        <title>The Amborella genome and the evolution of flowering plants.</title>
        <authorList>
            <consortium name="Amborella Genome Project"/>
        </authorList>
    </citation>
    <scope>NUCLEOTIDE SEQUENCE [LARGE SCALE GENOMIC DNA]</scope>
</reference>
<evidence type="ECO:0000313" key="2">
    <source>
        <dbReference type="EMBL" id="ERM96822.1"/>
    </source>
</evidence>
<name>W1NLT8_AMBTC</name>
<dbReference type="Gramene" id="ERM96822">
    <property type="protein sequence ID" value="ERM96822"/>
    <property type="gene ID" value="AMTR_s00128p00066760"/>
</dbReference>
<gene>
    <name evidence="2" type="ORF">AMTR_s00128p00066760</name>
</gene>
<dbReference type="Proteomes" id="UP000017836">
    <property type="component" value="Unassembled WGS sequence"/>
</dbReference>
<evidence type="ECO:0000313" key="3">
    <source>
        <dbReference type="Proteomes" id="UP000017836"/>
    </source>
</evidence>
<feature type="compositionally biased region" description="Low complexity" evidence="1">
    <location>
        <begin position="25"/>
        <end position="34"/>
    </location>
</feature>
<evidence type="ECO:0000256" key="1">
    <source>
        <dbReference type="SAM" id="MobiDB-lite"/>
    </source>
</evidence>
<feature type="region of interest" description="Disordered" evidence="1">
    <location>
        <begin position="23"/>
        <end position="45"/>
    </location>
</feature>
<protein>
    <submittedName>
        <fullName evidence="2">Uncharacterized protein</fullName>
    </submittedName>
</protein>
<dbReference type="EMBL" id="KI396767">
    <property type="protein sequence ID" value="ERM96822.1"/>
    <property type="molecule type" value="Genomic_DNA"/>
</dbReference>
<sequence>MTPHLGMASVAQEVGDVAIELVHESSPTPSSPRRTSSDMAPCAGESTPLELGETIEAESVIVDDDPIIVQGEDLGVAGASKPHEEAAEGVGLALLEKRSPSSLRSLE</sequence>